<dbReference type="InterPro" id="IPR020053">
    <property type="entry name" value="Ribosome-bd_factorA_CS"/>
</dbReference>
<evidence type="ECO:0000313" key="3">
    <source>
        <dbReference type="EMBL" id="CDZ99580.1"/>
    </source>
</evidence>
<keyword evidence="1 2" id="KW-0690">Ribosome biogenesis</keyword>
<dbReference type="OrthoDB" id="307788at2"/>
<comment type="similarity">
    <text evidence="2">Belongs to the RbfA family.</text>
</comment>
<dbReference type="SUPFAM" id="SSF89919">
    <property type="entry name" value="Ribosome-binding factor A, RbfA"/>
    <property type="match status" value="1"/>
</dbReference>
<evidence type="ECO:0000256" key="1">
    <source>
        <dbReference type="ARBA" id="ARBA00022517"/>
    </source>
</evidence>
<dbReference type="NCBIfam" id="TIGR00082">
    <property type="entry name" value="rbfA"/>
    <property type="match status" value="1"/>
</dbReference>
<dbReference type="Gene3D" id="3.30.300.20">
    <property type="match status" value="1"/>
</dbReference>
<dbReference type="GO" id="GO:0030490">
    <property type="term" value="P:maturation of SSU-rRNA"/>
    <property type="evidence" value="ECO:0007669"/>
    <property type="project" value="UniProtKB-UniRule"/>
</dbReference>
<sequence length="117" mass="13580">MSTRNERIAEEIKKVLSEEIRTTVTEKEPDIGMVTITEVEVTKENETATAYYTALNNNREFVQETLDKFNGLFRKAVASNIRLRKAPEVKFKYDTSIDYGKKIESLLSDIKERDEKQ</sequence>
<reference evidence="3 4" key="1">
    <citation type="submission" date="2014-07" db="EMBL/GenBank/DDBJ databases">
        <authorList>
            <person name="Urmite Genomes Urmite Genomes"/>
        </authorList>
    </citation>
    <scope>NUCLEOTIDE SEQUENCE [LARGE SCALE GENOMIC DNA]</scope>
    <source>
        <strain evidence="3 4">13MG44_air</strain>
    </source>
</reference>
<dbReference type="PANTHER" id="PTHR33515">
    <property type="entry name" value="RIBOSOME-BINDING FACTOR A, CHLOROPLASTIC-RELATED"/>
    <property type="match status" value="1"/>
</dbReference>
<dbReference type="eggNOG" id="COG0858">
    <property type="taxonomic scope" value="Bacteria"/>
</dbReference>
<dbReference type="InterPro" id="IPR000238">
    <property type="entry name" value="RbfA"/>
</dbReference>
<dbReference type="GO" id="GO:0043024">
    <property type="term" value="F:ribosomal small subunit binding"/>
    <property type="evidence" value="ECO:0007669"/>
    <property type="project" value="TreeGrafter"/>
</dbReference>
<dbReference type="Proteomes" id="UP000044136">
    <property type="component" value="Unassembled WGS sequence"/>
</dbReference>
<dbReference type="InterPro" id="IPR015946">
    <property type="entry name" value="KH_dom-like_a/b"/>
</dbReference>
<protein>
    <recommendedName>
        <fullName evidence="2">Ribosome-binding factor A</fullName>
    </recommendedName>
</protein>
<dbReference type="GO" id="GO:0005829">
    <property type="term" value="C:cytosol"/>
    <property type="evidence" value="ECO:0007669"/>
    <property type="project" value="TreeGrafter"/>
</dbReference>
<keyword evidence="4" id="KW-1185">Reference proteome</keyword>
<organism evidence="3 4">
    <name type="scientific">Jeotgalicoccus saudimassiliensis</name>
    <dbReference type="NCBI Taxonomy" id="1461582"/>
    <lineage>
        <taxon>Bacteria</taxon>
        <taxon>Bacillati</taxon>
        <taxon>Bacillota</taxon>
        <taxon>Bacilli</taxon>
        <taxon>Bacillales</taxon>
        <taxon>Staphylococcaceae</taxon>
        <taxon>Jeotgalicoccus</taxon>
    </lineage>
</organism>
<evidence type="ECO:0000313" key="4">
    <source>
        <dbReference type="Proteomes" id="UP000044136"/>
    </source>
</evidence>
<dbReference type="HAMAP" id="MF_00003">
    <property type="entry name" value="RbfA"/>
    <property type="match status" value="1"/>
</dbReference>
<comment type="function">
    <text evidence="2">One of several proteins that assist in the late maturation steps of the functional core of the 30S ribosomal subunit. Associates with free 30S ribosomal subunits (but not with 30S subunits that are part of 70S ribosomes or polysomes). Required for efficient processing of 16S rRNA. May interact with the 5'-terminal helix region of 16S rRNA.</text>
</comment>
<dbReference type="EMBL" id="CCSE01000001">
    <property type="protein sequence ID" value="CDZ99580.1"/>
    <property type="molecule type" value="Genomic_DNA"/>
</dbReference>
<comment type="subunit">
    <text evidence="2">Monomer. Binds 30S ribosomal subunits, but not 50S ribosomal subunits or 70S ribosomes.</text>
</comment>
<dbReference type="HOGENOM" id="CLU_089475_5_2_9"/>
<accession>A0A078M025</accession>
<keyword evidence="2" id="KW-0963">Cytoplasm</keyword>
<dbReference type="STRING" id="1461582.BN1048_00542"/>
<dbReference type="InterPro" id="IPR023799">
    <property type="entry name" value="RbfA_dom_sf"/>
</dbReference>
<evidence type="ECO:0000256" key="2">
    <source>
        <dbReference type="HAMAP-Rule" id="MF_00003"/>
    </source>
</evidence>
<dbReference type="PANTHER" id="PTHR33515:SF1">
    <property type="entry name" value="RIBOSOME-BINDING FACTOR A, CHLOROPLASTIC-RELATED"/>
    <property type="match status" value="1"/>
</dbReference>
<dbReference type="Pfam" id="PF02033">
    <property type="entry name" value="RBFA"/>
    <property type="match status" value="1"/>
</dbReference>
<gene>
    <name evidence="2 3" type="primary">rbfA</name>
    <name evidence="3" type="ORF">BN1048_00542</name>
</gene>
<comment type="subcellular location">
    <subcellularLocation>
        <location evidence="2">Cytoplasm</location>
    </subcellularLocation>
</comment>
<proteinExistence type="inferred from homology"/>
<dbReference type="PROSITE" id="PS01319">
    <property type="entry name" value="RBFA"/>
    <property type="match status" value="1"/>
</dbReference>
<dbReference type="AlphaFoldDB" id="A0A078M025"/>
<name>A0A078M025_9STAP</name>
<dbReference type="RefSeq" id="WP_035808170.1">
    <property type="nucleotide sequence ID" value="NZ_CCSE01000001.1"/>
</dbReference>